<accession>A0A3P1SJH8</accession>
<dbReference type="InterPro" id="IPR038766">
    <property type="entry name" value="Membrane_comp_ABC_pdt"/>
</dbReference>
<feature type="transmembrane region" description="Helical" evidence="6">
    <location>
        <begin position="788"/>
        <end position="808"/>
    </location>
</feature>
<gene>
    <name evidence="8" type="ORF">EHS89_18230</name>
</gene>
<feature type="transmembrane region" description="Helical" evidence="6">
    <location>
        <begin position="465"/>
        <end position="483"/>
    </location>
</feature>
<evidence type="ECO:0000313" key="9">
    <source>
        <dbReference type="Proteomes" id="UP000267535"/>
    </source>
</evidence>
<dbReference type="EMBL" id="RQXV01000012">
    <property type="protein sequence ID" value="RRC97441.1"/>
    <property type="molecule type" value="Genomic_DNA"/>
</dbReference>
<dbReference type="RefSeq" id="WP_124927604.1">
    <property type="nucleotide sequence ID" value="NZ_BMOH01000009.1"/>
</dbReference>
<comment type="subcellular location">
    <subcellularLocation>
        <location evidence="1">Cell membrane</location>
        <topology evidence="1">Multi-pass membrane protein</topology>
    </subcellularLocation>
</comment>
<dbReference type="AlphaFoldDB" id="A0A3P1SJH8"/>
<proteinExistence type="predicted"/>
<evidence type="ECO:0000256" key="6">
    <source>
        <dbReference type="SAM" id="Phobius"/>
    </source>
</evidence>
<dbReference type="PANTHER" id="PTHR30287">
    <property type="entry name" value="MEMBRANE COMPONENT OF PREDICTED ABC SUPERFAMILY METABOLITE UPTAKE TRANSPORTER"/>
    <property type="match status" value="1"/>
</dbReference>
<reference evidence="8 9" key="1">
    <citation type="submission" date="2018-11" db="EMBL/GenBank/DDBJ databases">
        <title>The draft genome sequence of Amphritea balenae JAMM 1525T.</title>
        <authorList>
            <person name="Fang Z."/>
            <person name="Zhang Y."/>
            <person name="Han X."/>
        </authorList>
    </citation>
    <scope>NUCLEOTIDE SEQUENCE [LARGE SCALE GENOMIC DNA]</scope>
    <source>
        <strain evidence="8 9">JAMM 1525</strain>
    </source>
</reference>
<dbReference type="PANTHER" id="PTHR30287:SF1">
    <property type="entry name" value="INNER MEMBRANE PROTEIN"/>
    <property type="match status" value="1"/>
</dbReference>
<feature type="transmembrane region" description="Helical" evidence="6">
    <location>
        <begin position="21"/>
        <end position="43"/>
    </location>
</feature>
<feature type="domain" description="ABC3 transporter permease C-terminal" evidence="7">
    <location>
        <begin position="258"/>
        <end position="373"/>
    </location>
</feature>
<organism evidence="8 9">
    <name type="scientific">Amphritea balenae</name>
    <dbReference type="NCBI Taxonomy" id="452629"/>
    <lineage>
        <taxon>Bacteria</taxon>
        <taxon>Pseudomonadati</taxon>
        <taxon>Pseudomonadota</taxon>
        <taxon>Gammaproteobacteria</taxon>
        <taxon>Oceanospirillales</taxon>
        <taxon>Oceanospirillaceae</taxon>
        <taxon>Amphritea</taxon>
    </lineage>
</organism>
<sequence length="820" mass="90692">MTNLGILRLALKQAGSDLRSMEWRALLMALILATSLASFLALLGHQLEKGLGQQSAAMLGADLSLSDSQPIQQNLLLQAKELGLESTQVVQFSTMISTGEQMLLSSVRAVNDPYPLRGRLTTLPEQSAAIPEPGTVWAEQALLDRIGISVGTTISLGYSQFKITAVLVSSPDRGTGFRSFSPQLLINQSDLAATKVVQPGSRIGYRSLFSGDKDGVTAFDELIQAQLTPQQRLLSVYSDQPMAEGAMQHASTFLRLSALFGLLLCGLMITLSLRRYSDAQLPRCALLKSLGMEQQHILKLYLFKLFNGWLLAAVLGCLFSIGLIQLTEYLLRSLLPTGLPAADLEYYLNGPLLSLGLLLIIGLSPLIQMSRIPVMGLLRHDQLSQTALNNPARLLIFISLCGVLALYLGSPVTALLAIISIGLGTLLAGTVASFLLTPSATILARHFRLGRLLKYRLRQQQHWHKIQLGIMSLLLALLSSLLLSQNELVNRWQQQLPEDTPNQFVINIQPWELAPLSQYLKESKIDHQLFPMIRGRITLINDKPPAERLTTEQLQHNSLNRELNLSWSAKAPVYNEIINGTWWPAQSNENLISIEQELAEALQLTLGDKLGFEVAGQRFDATVSNIRKVEWRSFRPNFYIIFSPAVLKNYPHTYITSFSTGEGQQKFSRNLLNTFPALTLIDVKQWIDQASQLIDQLIRAASLILGLTLLAGMMLVQLLLRQELEQRRHENALLQVLGSTRSQTRQLDLLEFSLLGGLSGAMAAALSELITGLLSYQLLELPLTLHPWLWISLPAGGALLFIVGTLLGRRQSGYQQLQQS</sequence>
<dbReference type="GO" id="GO:0005886">
    <property type="term" value="C:plasma membrane"/>
    <property type="evidence" value="ECO:0007669"/>
    <property type="project" value="UniProtKB-SubCell"/>
</dbReference>
<evidence type="ECO:0000259" key="7">
    <source>
        <dbReference type="Pfam" id="PF02687"/>
    </source>
</evidence>
<feature type="transmembrane region" description="Helical" evidence="6">
    <location>
        <begin position="697"/>
        <end position="720"/>
    </location>
</feature>
<dbReference type="OrthoDB" id="5292592at2"/>
<evidence type="ECO:0000256" key="5">
    <source>
        <dbReference type="ARBA" id="ARBA00023136"/>
    </source>
</evidence>
<evidence type="ECO:0000256" key="4">
    <source>
        <dbReference type="ARBA" id="ARBA00022989"/>
    </source>
</evidence>
<dbReference type="InterPro" id="IPR003838">
    <property type="entry name" value="ABC3_permease_C"/>
</dbReference>
<feature type="transmembrane region" description="Helical" evidence="6">
    <location>
        <begin position="253"/>
        <end position="273"/>
    </location>
</feature>
<keyword evidence="4 6" id="KW-1133">Transmembrane helix</keyword>
<evidence type="ECO:0000256" key="2">
    <source>
        <dbReference type="ARBA" id="ARBA00022475"/>
    </source>
</evidence>
<evidence type="ECO:0000256" key="3">
    <source>
        <dbReference type="ARBA" id="ARBA00022692"/>
    </source>
</evidence>
<keyword evidence="9" id="KW-1185">Reference proteome</keyword>
<keyword evidence="2" id="KW-1003">Cell membrane</keyword>
<evidence type="ECO:0000256" key="1">
    <source>
        <dbReference type="ARBA" id="ARBA00004651"/>
    </source>
</evidence>
<protein>
    <submittedName>
        <fullName evidence="8">FtsX-like permease family protein</fullName>
    </submittedName>
</protein>
<name>A0A3P1SJH8_9GAMM</name>
<dbReference type="Pfam" id="PF02687">
    <property type="entry name" value="FtsX"/>
    <property type="match status" value="2"/>
</dbReference>
<feature type="transmembrane region" description="Helical" evidence="6">
    <location>
        <begin position="388"/>
        <end position="408"/>
    </location>
</feature>
<dbReference type="Proteomes" id="UP000267535">
    <property type="component" value="Unassembled WGS sequence"/>
</dbReference>
<keyword evidence="5 6" id="KW-0472">Membrane</keyword>
<feature type="transmembrane region" description="Helical" evidence="6">
    <location>
        <begin position="305"/>
        <end position="326"/>
    </location>
</feature>
<keyword evidence="3 6" id="KW-0812">Transmembrane</keyword>
<feature type="transmembrane region" description="Helical" evidence="6">
    <location>
        <begin position="346"/>
        <end position="367"/>
    </location>
</feature>
<feature type="domain" description="ABC3 transporter permease C-terminal" evidence="7">
    <location>
        <begin position="703"/>
        <end position="808"/>
    </location>
</feature>
<feature type="transmembrane region" description="Helical" evidence="6">
    <location>
        <begin position="414"/>
        <end position="444"/>
    </location>
</feature>
<feature type="transmembrane region" description="Helical" evidence="6">
    <location>
        <begin position="749"/>
        <end position="776"/>
    </location>
</feature>
<comment type="caution">
    <text evidence="8">The sequence shown here is derived from an EMBL/GenBank/DDBJ whole genome shotgun (WGS) entry which is preliminary data.</text>
</comment>
<evidence type="ECO:0000313" key="8">
    <source>
        <dbReference type="EMBL" id="RRC97441.1"/>
    </source>
</evidence>